<dbReference type="GO" id="GO:0006508">
    <property type="term" value="P:proteolysis"/>
    <property type="evidence" value="ECO:0007669"/>
    <property type="project" value="InterPro"/>
</dbReference>
<proteinExistence type="predicted"/>
<dbReference type="InterPro" id="IPR050498">
    <property type="entry name" value="Ycf3"/>
</dbReference>
<dbReference type="SUPFAM" id="SSF48452">
    <property type="entry name" value="TPR-like"/>
    <property type="match status" value="1"/>
</dbReference>
<dbReference type="AlphaFoldDB" id="A0A3B1DLL8"/>
<evidence type="ECO:0000313" key="4">
    <source>
        <dbReference type="EMBL" id="VAX32585.1"/>
    </source>
</evidence>
<evidence type="ECO:0000256" key="3">
    <source>
        <dbReference type="SAM" id="MobiDB-lite"/>
    </source>
</evidence>
<dbReference type="Gene3D" id="2.40.10.120">
    <property type="match status" value="1"/>
</dbReference>
<reference evidence="4" key="1">
    <citation type="submission" date="2018-06" db="EMBL/GenBank/DDBJ databases">
        <authorList>
            <person name="Zhirakovskaya E."/>
        </authorList>
    </citation>
    <scope>NUCLEOTIDE SEQUENCE</scope>
</reference>
<dbReference type="PRINTS" id="PR00834">
    <property type="entry name" value="PROTEASES2C"/>
</dbReference>
<keyword evidence="2" id="KW-0802">TPR repeat</keyword>
<feature type="compositionally biased region" description="Basic residues" evidence="3">
    <location>
        <begin position="183"/>
        <end position="193"/>
    </location>
</feature>
<feature type="region of interest" description="Disordered" evidence="3">
    <location>
        <begin position="177"/>
        <end position="196"/>
    </location>
</feature>
<dbReference type="SUPFAM" id="SSF50494">
    <property type="entry name" value="Trypsin-like serine proteases"/>
    <property type="match status" value="1"/>
</dbReference>
<evidence type="ECO:0008006" key="5">
    <source>
        <dbReference type="Google" id="ProtNLM"/>
    </source>
</evidence>
<name>A0A3B1DLL8_9ZZZZ</name>
<dbReference type="PROSITE" id="PS50005">
    <property type="entry name" value="TPR"/>
    <property type="match status" value="4"/>
</dbReference>
<dbReference type="PANTHER" id="PTHR44858:SF1">
    <property type="entry name" value="UDP-N-ACETYLGLUCOSAMINE--PEPTIDE N-ACETYLGLUCOSAMINYLTRANSFERASE SPINDLY-RELATED"/>
    <property type="match status" value="1"/>
</dbReference>
<dbReference type="InterPro" id="IPR009003">
    <property type="entry name" value="Peptidase_S1_PA"/>
</dbReference>
<sequence length="533" mass="58616">MAHSTRCSNNLTILACWPRMRVEINGKKMRKIVLNSVLMLASLLILTGCFRRVAPEGFGPTDLEQGLIAYDQGEWESAMKYFNNALEYNPEDTEALFKRGIIFQRLNKTDQAIQSYQQVLRVDRKHYKAHYNLGNLFSFEKGDTVQAVFHYRKFLASSPTHRSAREVRKKLADLTNVPGDKGLKHRNTARGKAARPLMSASTGVLVQPPTMTPLPLPLLTKKPIEMPPPQAAQAPLLMPSHFPQVVCLSGTVGEKQVEGSGFVIGRRGYLLASAHQVERTTRLMARFQDGSSHPATLLSVSEALDLALLQIPLQNVMPLVLDAKPSPPVGEAVVAVGCPFGLNHSATQGIISAPERKLGGKPLLQTDVAINPGSSGGPLMNAKGDVVGIIVGALPEAKGIAFALTSRKARHFLGETFLQIGTLFADAKRYDEAAEALSMSSEFWPNSPRTFNNLGEVFRRTKQFEKAKTAYVRAVSLDPQYADAHYNLGILYDNHLRDRGQAANHYRQYLDLDPDSPDALQVGQWLSAAEAEK</sequence>
<dbReference type="Pfam" id="PF13414">
    <property type="entry name" value="TPR_11"/>
    <property type="match status" value="2"/>
</dbReference>
<dbReference type="GO" id="GO:0004252">
    <property type="term" value="F:serine-type endopeptidase activity"/>
    <property type="evidence" value="ECO:0007669"/>
    <property type="project" value="InterPro"/>
</dbReference>
<dbReference type="InterPro" id="IPR019734">
    <property type="entry name" value="TPR_rpt"/>
</dbReference>
<dbReference type="SMART" id="SM00028">
    <property type="entry name" value="TPR"/>
    <property type="match status" value="6"/>
</dbReference>
<dbReference type="Pfam" id="PF13365">
    <property type="entry name" value="Trypsin_2"/>
    <property type="match status" value="1"/>
</dbReference>
<dbReference type="InterPro" id="IPR001940">
    <property type="entry name" value="Peptidase_S1C"/>
</dbReference>
<gene>
    <name evidence="4" type="ORF">MNBD_NITROSPIRAE01-904</name>
</gene>
<dbReference type="Gene3D" id="1.25.40.10">
    <property type="entry name" value="Tetratricopeptide repeat domain"/>
    <property type="match status" value="2"/>
</dbReference>
<protein>
    <recommendedName>
        <fullName evidence="5">Tetratricopeptide repeat protein</fullName>
    </recommendedName>
</protein>
<organism evidence="4">
    <name type="scientific">hydrothermal vent metagenome</name>
    <dbReference type="NCBI Taxonomy" id="652676"/>
    <lineage>
        <taxon>unclassified sequences</taxon>
        <taxon>metagenomes</taxon>
        <taxon>ecological metagenomes</taxon>
    </lineage>
</organism>
<accession>A0A3B1DLL8</accession>
<dbReference type="InterPro" id="IPR011990">
    <property type="entry name" value="TPR-like_helical_dom_sf"/>
</dbReference>
<evidence type="ECO:0000256" key="1">
    <source>
        <dbReference type="ARBA" id="ARBA00022737"/>
    </source>
</evidence>
<dbReference type="EMBL" id="UOGF01000092">
    <property type="protein sequence ID" value="VAX32585.1"/>
    <property type="molecule type" value="Genomic_DNA"/>
</dbReference>
<dbReference type="PANTHER" id="PTHR44858">
    <property type="entry name" value="TETRATRICOPEPTIDE REPEAT PROTEIN 6"/>
    <property type="match status" value="1"/>
</dbReference>
<evidence type="ECO:0000256" key="2">
    <source>
        <dbReference type="ARBA" id="ARBA00022803"/>
    </source>
</evidence>
<keyword evidence="1" id="KW-0677">Repeat</keyword>